<protein>
    <recommendedName>
        <fullName evidence="1">Reverse transcriptase domain-containing protein</fullName>
    </recommendedName>
</protein>
<proteinExistence type="predicted"/>
<dbReference type="SUPFAM" id="SSF56672">
    <property type="entry name" value="DNA/RNA polymerases"/>
    <property type="match status" value="1"/>
</dbReference>
<feature type="domain" description="Reverse transcriptase" evidence="1">
    <location>
        <begin position="1"/>
        <end position="173"/>
    </location>
</feature>
<dbReference type="PANTHER" id="PTHR33116">
    <property type="entry name" value="REVERSE TRANSCRIPTASE ZINC-BINDING DOMAIN-CONTAINING PROTEIN-RELATED-RELATED"/>
    <property type="match status" value="1"/>
</dbReference>
<dbReference type="InterPro" id="IPR000477">
    <property type="entry name" value="RT_dom"/>
</dbReference>
<dbReference type="EMBL" id="NBSK02000003">
    <property type="protein sequence ID" value="KAJ0217916.1"/>
    <property type="molecule type" value="Genomic_DNA"/>
</dbReference>
<dbReference type="Pfam" id="PF00078">
    <property type="entry name" value="RVT_1"/>
    <property type="match status" value="1"/>
</dbReference>
<dbReference type="PANTHER" id="PTHR33116:SF79">
    <property type="entry name" value="REVERSE TRANSCRIPTASE DOMAIN, ZINC FINGER, CCHC-TYPE-RELATED"/>
    <property type="match status" value="1"/>
</dbReference>
<dbReference type="Pfam" id="PF13966">
    <property type="entry name" value="zf-RVT"/>
    <property type="match status" value="1"/>
</dbReference>
<dbReference type="PROSITE" id="PS50878">
    <property type="entry name" value="RT_POL"/>
    <property type="match status" value="1"/>
</dbReference>
<dbReference type="InterPro" id="IPR043502">
    <property type="entry name" value="DNA/RNA_pol_sf"/>
</dbReference>
<evidence type="ECO:0000313" key="2">
    <source>
        <dbReference type="EMBL" id="KAJ0217916.1"/>
    </source>
</evidence>
<keyword evidence="3" id="KW-1185">Reference proteome</keyword>
<gene>
    <name evidence="2" type="ORF">LSAT_V11C300139550</name>
</gene>
<reference evidence="2 3" key="1">
    <citation type="journal article" date="2017" name="Nat. Commun.">
        <title>Genome assembly with in vitro proximity ligation data and whole-genome triplication in lettuce.</title>
        <authorList>
            <person name="Reyes-Chin-Wo S."/>
            <person name="Wang Z."/>
            <person name="Yang X."/>
            <person name="Kozik A."/>
            <person name="Arikit S."/>
            <person name="Song C."/>
            <person name="Xia L."/>
            <person name="Froenicke L."/>
            <person name="Lavelle D.O."/>
            <person name="Truco M.J."/>
            <person name="Xia R."/>
            <person name="Zhu S."/>
            <person name="Xu C."/>
            <person name="Xu H."/>
            <person name="Xu X."/>
            <person name="Cox K."/>
            <person name="Korf I."/>
            <person name="Meyers B.C."/>
            <person name="Michelmore R.W."/>
        </authorList>
    </citation>
    <scope>NUCLEOTIDE SEQUENCE [LARGE SCALE GENOMIC DNA]</scope>
    <source>
        <strain evidence="3">cv. Salinas</strain>
        <tissue evidence="2">Seedlings</tissue>
    </source>
</reference>
<comment type="caution">
    <text evidence="2">The sequence shown here is derived from an EMBL/GenBank/DDBJ whole genome shotgun (WGS) entry which is preliminary data.</text>
</comment>
<evidence type="ECO:0000259" key="1">
    <source>
        <dbReference type="PROSITE" id="PS50878"/>
    </source>
</evidence>
<dbReference type="InterPro" id="IPR026960">
    <property type="entry name" value="RVT-Znf"/>
</dbReference>
<organism evidence="2 3">
    <name type="scientific">Lactuca sativa</name>
    <name type="common">Garden lettuce</name>
    <dbReference type="NCBI Taxonomy" id="4236"/>
    <lineage>
        <taxon>Eukaryota</taxon>
        <taxon>Viridiplantae</taxon>
        <taxon>Streptophyta</taxon>
        <taxon>Embryophyta</taxon>
        <taxon>Tracheophyta</taxon>
        <taxon>Spermatophyta</taxon>
        <taxon>Magnoliopsida</taxon>
        <taxon>eudicotyledons</taxon>
        <taxon>Gunneridae</taxon>
        <taxon>Pentapetalae</taxon>
        <taxon>asterids</taxon>
        <taxon>campanulids</taxon>
        <taxon>Asterales</taxon>
        <taxon>Asteraceae</taxon>
        <taxon>Cichorioideae</taxon>
        <taxon>Cichorieae</taxon>
        <taxon>Lactucinae</taxon>
        <taxon>Lactuca</taxon>
    </lineage>
</organism>
<name>A0A9R1W869_LACSA</name>
<accession>A0A9R1W869</accession>
<dbReference type="Proteomes" id="UP000235145">
    <property type="component" value="Unassembled WGS sequence"/>
</dbReference>
<dbReference type="AlphaFoldDB" id="A0A9R1W869"/>
<evidence type="ECO:0000313" key="3">
    <source>
        <dbReference type="Proteomes" id="UP000235145"/>
    </source>
</evidence>
<sequence length="408" mass="46810">MSYAHGRKKTKKKLLLFDVDFDKAFESVNWEFLDSTMDQMGYDPKWRMWIKACLESARASILVNGLPTTEFNFGKGIRQGDPLSPLLFIMVMEGLNVAMKSTGSNSTRSYDDFPSFYADDALFIVNFYKSWVFEIGACPTEVQRAKYLSFGGRLTLVKAVLGNLPTFFMSLFAAPIGGGAEDRKKITRLRYGRFGYGSIRALNLSLLIKWWWRLRTNPTASWARVIKGVHNLCIRPSNVISKKSITGVWNNIACIQHDLKNMGISMDHVITKQIRKGGDTMVVLTRKEKEMPDRRQNLTWWSLMGLDLASNDGWKCGITVDGEFQVAALRRVIDKPQKQVMMDRVEWIREVPIKVTSFIWRALQKRIPSLRALMRRGLYLDLVMCSYFLTDEEDSDHILLLCSFAKTM</sequence>